<dbReference type="Proteomes" id="UP000066487">
    <property type="component" value="Chromosome"/>
</dbReference>
<accession>A0A0N9WVJ4</accession>
<dbReference type="InterPro" id="IPR032624">
    <property type="entry name" value="DUF4879"/>
</dbReference>
<dbReference type="Pfam" id="PF16219">
    <property type="entry name" value="DUF4879"/>
    <property type="match status" value="1"/>
</dbReference>
<feature type="chain" id="PRO_5006040612" description="DUF4879 domain-containing protein" evidence="1">
    <location>
        <begin position="28"/>
        <end position="152"/>
    </location>
</feature>
<keyword evidence="1" id="KW-0732">Signal</keyword>
<reference evidence="3" key="1">
    <citation type="submission" date="2015-09" db="EMBL/GenBank/DDBJ databases">
        <title>Whole genome sequence of Pseudomonas fluorescens FW300-N2E3.</title>
        <authorList>
            <person name="Ray J."/>
            <person name="Melnyk R."/>
            <person name="Deutschbauer A."/>
        </authorList>
    </citation>
    <scope>NUCLEOTIDE SEQUENCE [LARGE SCALE GENOMIC DNA]</scope>
    <source>
        <strain evidence="3">FW300-N2E3</strain>
    </source>
</reference>
<evidence type="ECO:0000313" key="3">
    <source>
        <dbReference type="Proteomes" id="UP000066487"/>
    </source>
</evidence>
<evidence type="ECO:0000313" key="2">
    <source>
        <dbReference type="EMBL" id="ALI02129.1"/>
    </source>
</evidence>
<evidence type="ECO:0000256" key="1">
    <source>
        <dbReference type="SAM" id="SignalP"/>
    </source>
</evidence>
<dbReference type="RefSeq" id="WP_054595485.1">
    <property type="nucleotide sequence ID" value="NZ_CP012830.1"/>
</dbReference>
<name>A0A0N9WVJ4_PSEFL</name>
<reference evidence="2 3" key="2">
    <citation type="journal article" date="2018" name="Nature">
        <title>Mutant phenotypes for thousands of bacterial genes of unknown function.</title>
        <authorList>
            <person name="Price M.N."/>
            <person name="Wetmore K.M."/>
            <person name="Waters R.J."/>
            <person name="Callaghan M."/>
            <person name="Ray J."/>
            <person name="Liu H."/>
            <person name="Kuehl J.V."/>
            <person name="Melnyk R.A."/>
            <person name="Lamson J.S."/>
            <person name="Suh Y."/>
            <person name="Carlson H.K."/>
            <person name="Esquivel Z."/>
            <person name="Sadeeshkumar H."/>
            <person name="Chakraborty R."/>
            <person name="Zane G.M."/>
            <person name="Rubin B.E."/>
            <person name="Wall J.D."/>
            <person name="Visel A."/>
            <person name="Bristow J."/>
            <person name="Blow M.J."/>
            <person name="Arkin A.P."/>
            <person name="Deutschbauer A.M."/>
        </authorList>
    </citation>
    <scope>NUCLEOTIDE SEQUENCE [LARGE SCALE GENOMIC DNA]</scope>
    <source>
        <strain evidence="2 3">FW300-N2E3</strain>
    </source>
</reference>
<proteinExistence type="predicted"/>
<evidence type="ECO:0008006" key="4">
    <source>
        <dbReference type="Google" id="ProtNLM"/>
    </source>
</evidence>
<sequence length="152" mass="15870">MSSIKNRMILAFGLSGAMLLGAHTALAASAPPLSEVKVLKVQSTSCGIEDIAPGQDKTKCDHAGPNIKIYVLEIGYGRLPNATLDGFEVNGVRAPVCAYGNGNLTECSGVASKIVGNLYTFDLAGKQEGTFTFSNTSINAPGNTISTQLYIK</sequence>
<organism evidence="2 3">
    <name type="scientific">Pseudomonas fluorescens</name>
    <dbReference type="NCBI Taxonomy" id="294"/>
    <lineage>
        <taxon>Bacteria</taxon>
        <taxon>Pseudomonadati</taxon>
        <taxon>Pseudomonadota</taxon>
        <taxon>Gammaproteobacteria</taxon>
        <taxon>Pseudomonadales</taxon>
        <taxon>Pseudomonadaceae</taxon>
        <taxon>Pseudomonas</taxon>
    </lineage>
</organism>
<gene>
    <name evidence="2" type="ORF">AO353_13915</name>
</gene>
<dbReference type="AlphaFoldDB" id="A0A0N9WVJ4"/>
<protein>
    <recommendedName>
        <fullName evidence="4">DUF4879 domain-containing protein</fullName>
    </recommendedName>
</protein>
<dbReference type="EMBL" id="CP012830">
    <property type="protein sequence ID" value="ALI02129.1"/>
    <property type="molecule type" value="Genomic_DNA"/>
</dbReference>
<feature type="signal peptide" evidence="1">
    <location>
        <begin position="1"/>
        <end position="27"/>
    </location>
</feature>